<gene>
    <name evidence="7" type="primary">TSHR</name>
</gene>
<dbReference type="PRINTS" id="PR00373">
    <property type="entry name" value="GLYCHORMONER"/>
</dbReference>
<dbReference type="Gene3D" id="1.20.1070.10">
    <property type="entry name" value="Rhodopsin 7-helix transmembrane proteins"/>
    <property type="match status" value="1"/>
</dbReference>
<feature type="domain" description="G-protein coupled receptors family 1 profile" evidence="6">
    <location>
        <begin position="1"/>
        <end position="122"/>
    </location>
</feature>
<name>A0A8C5B258_GADMO</name>
<dbReference type="GO" id="GO:0008528">
    <property type="term" value="F:G protein-coupled peptide receptor activity"/>
    <property type="evidence" value="ECO:0007669"/>
    <property type="project" value="TreeGrafter"/>
</dbReference>
<reference evidence="7" key="1">
    <citation type="submission" date="2025-08" db="UniProtKB">
        <authorList>
            <consortium name="Ensembl"/>
        </authorList>
    </citation>
    <scope>IDENTIFICATION</scope>
</reference>
<evidence type="ECO:0000256" key="3">
    <source>
        <dbReference type="ARBA" id="ARBA00022989"/>
    </source>
</evidence>
<feature type="transmembrane region" description="Helical" evidence="5">
    <location>
        <begin position="71"/>
        <end position="93"/>
    </location>
</feature>
<accession>A0A8C5B258</accession>
<dbReference type="GO" id="GO:0009755">
    <property type="term" value="P:hormone-mediated signaling pathway"/>
    <property type="evidence" value="ECO:0007669"/>
    <property type="project" value="TreeGrafter"/>
</dbReference>
<dbReference type="InterPro" id="IPR017452">
    <property type="entry name" value="GPCR_Rhodpsn_7TM"/>
</dbReference>
<evidence type="ECO:0000256" key="4">
    <source>
        <dbReference type="ARBA" id="ARBA00023136"/>
    </source>
</evidence>
<dbReference type="PANTHER" id="PTHR24372:SF0">
    <property type="entry name" value="THYROTROPIN RECEPTOR"/>
    <property type="match status" value="1"/>
</dbReference>
<evidence type="ECO:0000256" key="5">
    <source>
        <dbReference type="SAM" id="Phobius"/>
    </source>
</evidence>
<dbReference type="GeneTree" id="ENSGT00940000156510"/>
<feature type="transmembrane region" description="Helical" evidence="5">
    <location>
        <begin position="26"/>
        <end position="50"/>
    </location>
</feature>
<keyword evidence="8" id="KW-1185">Reference proteome</keyword>
<dbReference type="GO" id="GO:0004996">
    <property type="term" value="F:thyroid-stimulating hormone receptor activity"/>
    <property type="evidence" value="ECO:0007669"/>
    <property type="project" value="TreeGrafter"/>
</dbReference>
<dbReference type="SUPFAM" id="SSF81321">
    <property type="entry name" value="Family A G protein-coupled receptor-like"/>
    <property type="match status" value="1"/>
</dbReference>
<evidence type="ECO:0000256" key="1">
    <source>
        <dbReference type="ARBA" id="ARBA00004370"/>
    </source>
</evidence>
<evidence type="ECO:0000256" key="2">
    <source>
        <dbReference type="ARBA" id="ARBA00022692"/>
    </source>
</evidence>
<keyword evidence="2 5" id="KW-0812">Transmembrane</keyword>
<sequence length="205" mass="23061">PVCLSRTYQRVSVCLPMDVETAAARVYVVLVLSFNILAFTVVVACYLHIYCMVHNPRHQSSRHDASMAQRMAVLIFTNFLCVAPISFYGLSALHRPLITITDSKVLLVLFFPLNSCTQPFLYALLTRAFQWDAAAMLSRVGLWRPQAPLLYCISPTVTTVSTVVYCISSTASTVPTVVQSNPIHFIYIAQFKQTQRFPKCCTREK</sequence>
<feature type="transmembrane region" description="Helical" evidence="5">
    <location>
        <begin position="105"/>
        <end position="125"/>
    </location>
</feature>
<comment type="subcellular location">
    <subcellularLocation>
        <location evidence="1">Membrane</location>
    </subcellularLocation>
</comment>
<dbReference type="Ensembl" id="ENSGMOT00000066874.1">
    <property type="protein sequence ID" value="ENSGMOP00000040107.1"/>
    <property type="gene ID" value="ENSGMOG00000007083.2"/>
</dbReference>
<dbReference type="AlphaFoldDB" id="A0A8C5B258"/>
<keyword evidence="4 5" id="KW-0472">Membrane</keyword>
<dbReference type="Proteomes" id="UP000694546">
    <property type="component" value="Chromosome 5"/>
</dbReference>
<dbReference type="PROSITE" id="PS50262">
    <property type="entry name" value="G_PROTEIN_RECEP_F1_2"/>
    <property type="match status" value="1"/>
</dbReference>
<dbReference type="GO" id="GO:0005886">
    <property type="term" value="C:plasma membrane"/>
    <property type="evidence" value="ECO:0007669"/>
    <property type="project" value="TreeGrafter"/>
</dbReference>
<dbReference type="GO" id="GO:0007189">
    <property type="term" value="P:adenylate cyclase-activating G protein-coupled receptor signaling pathway"/>
    <property type="evidence" value="ECO:0007669"/>
    <property type="project" value="TreeGrafter"/>
</dbReference>
<evidence type="ECO:0000313" key="8">
    <source>
        <dbReference type="Proteomes" id="UP000694546"/>
    </source>
</evidence>
<protein>
    <submittedName>
        <fullName evidence="7">Thyroid stimulating hormone receptor</fullName>
    </submittedName>
</protein>
<dbReference type="InterPro" id="IPR002131">
    <property type="entry name" value="Gphrmn_rcpt_fam"/>
</dbReference>
<dbReference type="PANTHER" id="PTHR24372">
    <property type="entry name" value="GLYCOPROTEIN HORMONE RECEPTOR"/>
    <property type="match status" value="1"/>
</dbReference>
<reference evidence="7" key="2">
    <citation type="submission" date="2025-09" db="UniProtKB">
        <authorList>
            <consortium name="Ensembl"/>
        </authorList>
    </citation>
    <scope>IDENTIFICATION</scope>
</reference>
<organism evidence="7 8">
    <name type="scientific">Gadus morhua</name>
    <name type="common">Atlantic cod</name>
    <dbReference type="NCBI Taxonomy" id="8049"/>
    <lineage>
        <taxon>Eukaryota</taxon>
        <taxon>Metazoa</taxon>
        <taxon>Chordata</taxon>
        <taxon>Craniata</taxon>
        <taxon>Vertebrata</taxon>
        <taxon>Euteleostomi</taxon>
        <taxon>Actinopterygii</taxon>
        <taxon>Neopterygii</taxon>
        <taxon>Teleostei</taxon>
        <taxon>Neoteleostei</taxon>
        <taxon>Acanthomorphata</taxon>
        <taxon>Zeiogadaria</taxon>
        <taxon>Gadariae</taxon>
        <taxon>Gadiformes</taxon>
        <taxon>Gadoidei</taxon>
        <taxon>Gadidae</taxon>
        <taxon>Gadus</taxon>
    </lineage>
</organism>
<evidence type="ECO:0000313" key="7">
    <source>
        <dbReference type="Ensembl" id="ENSGMOP00000040107.1"/>
    </source>
</evidence>
<proteinExistence type="predicted"/>
<evidence type="ECO:0000259" key="6">
    <source>
        <dbReference type="PROSITE" id="PS50262"/>
    </source>
</evidence>
<keyword evidence="3 5" id="KW-1133">Transmembrane helix</keyword>